<protein>
    <recommendedName>
        <fullName evidence="6">Carboxypeptidase</fullName>
        <ecNumber evidence="6">3.4.16.-</ecNumber>
    </recommendedName>
</protein>
<dbReference type="Gene3D" id="3.40.50.1820">
    <property type="entry name" value="alpha/beta hydrolase"/>
    <property type="match status" value="1"/>
</dbReference>
<dbReference type="PRINTS" id="PR00724">
    <property type="entry name" value="CRBOXYPTASEC"/>
</dbReference>
<keyword evidence="8" id="KW-1185">Reference proteome</keyword>
<gene>
    <name evidence="7" type="ORF">AAL_06331</name>
</gene>
<sequence>MRGNLVTLLACLAQLAAGNSESHLRLLQHLHGDDLAAFSGYVQDPAHEAPGLEARTTSCNSTTSHRFLNDKTKKFVVNGTKIPEVDFDVGESYAGLLPISDKKDERDHLYFWFFPTDNAELREKKEITIWLNGGPGCSSLLGFLQENGPFVWRPGTLKPVANPWSWHHLTNIVWIEQPVTVGFSTGNTTIHNEDELAAHFLGFWKNFIETFSMQGYKVFVVGESYGGYYGPYISSHFVNANNTEHYNLKGLMVVDGISFNGDLQEEVIVESYIEQNYNLMPLDDRVMHEIHNYSEKCGYRDYLKKYYQYPPSGPQPSLLPWTLQLPNGTIVYKPGCGNIWTLAYRRLRASNPCFNIYNIQDYCPPLFDPLGKNPYFNRTDVKKAINAPLSVSWDVCVDTAFIGSDGSEPPAKYELPNVIDRTKNVILVQGGTDFILPVSGVLLGVQNMTWGGKLGFQARPSDPFYVPRYRPTGRSAKYYGSEQPDKSGVVGTTHSERGLTVAVTGLSGHEGPQYAATAAFRQLEKLLGRVHSLSDTEPFTLPQLRNIAQDLKPLGKGTYPIPYLGTT</sequence>
<dbReference type="GO" id="GO:0006508">
    <property type="term" value="P:proteolysis"/>
    <property type="evidence" value="ECO:0007669"/>
    <property type="project" value="UniProtKB-KW"/>
</dbReference>
<keyword evidence="6" id="KW-0732">Signal</keyword>
<evidence type="ECO:0000256" key="2">
    <source>
        <dbReference type="ARBA" id="ARBA00022645"/>
    </source>
</evidence>
<dbReference type="InterPro" id="IPR029058">
    <property type="entry name" value="AB_hydrolase_fold"/>
</dbReference>
<name>A0A167Z3N2_9HYPO</name>
<dbReference type="OrthoDB" id="443318at2759"/>
<dbReference type="PROSITE" id="PS00131">
    <property type="entry name" value="CARBOXYPEPT_SER_SER"/>
    <property type="match status" value="1"/>
</dbReference>
<dbReference type="EMBL" id="AZGY01000016">
    <property type="protein sequence ID" value="KZZ92121.1"/>
    <property type="molecule type" value="Genomic_DNA"/>
</dbReference>
<feature type="chain" id="PRO_5007749372" description="Carboxypeptidase" evidence="6">
    <location>
        <begin position="19"/>
        <end position="567"/>
    </location>
</feature>
<comment type="caution">
    <text evidence="7">The sequence shown here is derived from an EMBL/GenBank/DDBJ whole genome shotgun (WGS) entry which is preliminary data.</text>
</comment>
<dbReference type="AlphaFoldDB" id="A0A167Z3N2"/>
<evidence type="ECO:0000256" key="4">
    <source>
        <dbReference type="ARBA" id="ARBA00022801"/>
    </source>
</evidence>
<dbReference type="SUPFAM" id="SSF53474">
    <property type="entry name" value="alpha/beta-Hydrolases"/>
    <property type="match status" value="1"/>
</dbReference>
<dbReference type="PANTHER" id="PTHR11802:SF479">
    <property type="entry name" value="CARBOXYPEPTIDASE"/>
    <property type="match status" value="1"/>
</dbReference>
<dbReference type="Pfam" id="PF00450">
    <property type="entry name" value="Peptidase_S10"/>
    <property type="match status" value="1"/>
</dbReference>
<dbReference type="GO" id="GO:0004185">
    <property type="term" value="F:serine-type carboxypeptidase activity"/>
    <property type="evidence" value="ECO:0007669"/>
    <property type="project" value="UniProtKB-UniRule"/>
</dbReference>
<evidence type="ECO:0000256" key="5">
    <source>
        <dbReference type="ARBA" id="ARBA00023180"/>
    </source>
</evidence>
<keyword evidence="3 6" id="KW-0645">Protease</keyword>
<evidence type="ECO:0000313" key="7">
    <source>
        <dbReference type="EMBL" id="KZZ92121.1"/>
    </source>
</evidence>
<comment type="similarity">
    <text evidence="1 6">Belongs to the peptidase S10 family.</text>
</comment>
<evidence type="ECO:0000256" key="6">
    <source>
        <dbReference type="RuleBase" id="RU361156"/>
    </source>
</evidence>
<evidence type="ECO:0000256" key="1">
    <source>
        <dbReference type="ARBA" id="ARBA00009431"/>
    </source>
</evidence>
<proteinExistence type="inferred from homology"/>
<dbReference type="STRING" id="1081109.A0A167Z3N2"/>
<dbReference type="InterPro" id="IPR018202">
    <property type="entry name" value="Ser_caboxypep_ser_AS"/>
</dbReference>
<reference evidence="7 8" key="1">
    <citation type="journal article" date="2016" name="Genome Biol. Evol.">
        <title>Divergent and convergent evolution of fungal pathogenicity.</title>
        <authorList>
            <person name="Shang Y."/>
            <person name="Xiao G."/>
            <person name="Zheng P."/>
            <person name="Cen K."/>
            <person name="Zhan S."/>
            <person name="Wang C."/>
        </authorList>
    </citation>
    <scope>NUCLEOTIDE SEQUENCE [LARGE SCALE GENOMIC DNA]</scope>
    <source>
        <strain evidence="7 8">RCEF 2490</strain>
    </source>
</reference>
<organism evidence="7 8">
    <name type="scientific">Moelleriella libera RCEF 2490</name>
    <dbReference type="NCBI Taxonomy" id="1081109"/>
    <lineage>
        <taxon>Eukaryota</taxon>
        <taxon>Fungi</taxon>
        <taxon>Dikarya</taxon>
        <taxon>Ascomycota</taxon>
        <taxon>Pezizomycotina</taxon>
        <taxon>Sordariomycetes</taxon>
        <taxon>Hypocreomycetidae</taxon>
        <taxon>Hypocreales</taxon>
        <taxon>Clavicipitaceae</taxon>
        <taxon>Moelleriella</taxon>
    </lineage>
</organism>
<accession>A0A167Z3N2</accession>
<keyword evidence="2 6" id="KW-0121">Carboxypeptidase</keyword>
<evidence type="ECO:0000313" key="8">
    <source>
        <dbReference type="Proteomes" id="UP000078544"/>
    </source>
</evidence>
<dbReference type="InterPro" id="IPR001563">
    <property type="entry name" value="Peptidase_S10"/>
</dbReference>
<dbReference type="PANTHER" id="PTHR11802">
    <property type="entry name" value="SERINE PROTEASE FAMILY S10 SERINE CARBOXYPEPTIDASE"/>
    <property type="match status" value="1"/>
</dbReference>
<feature type="signal peptide" evidence="6">
    <location>
        <begin position="1"/>
        <end position="18"/>
    </location>
</feature>
<evidence type="ECO:0000256" key="3">
    <source>
        <dbReference type="ARBA" id="ARBA00022670"/>
    </source>
</evidence>
<dbReference type="Proteomes" id="UP000078544">
    <property type="component" value="Unassembled WGS sequence"/>
</dbReference>
<dbReference type="EC" id="3.4.16.-" evidence="6"/>
<keyword evidence="4 6" id="KW-0378">Hydrolase</keyword>
<keyword evidence="5" id="KW-0325">Glycoprotein</keyword>